<dbReference type="Pfam" id="PF10722">
    <property type="entry name" value="YbjN"/>
    <property type="match status" value="1"/>
</dbReference>
<dbReference type="InterPro" id="IPR019660">
    <property type="entry name" value="Put_sensory_transdc_reg_YbjN"/>
</dbReference>
<reference evidence="1 2" key="2">
    <citation type="submission" date="2020-03" db="EMBL/GenBank/DDBJ databases">
        <authorList>
            <person name="Ichikawa N."/>
            <person name="Kimura A."/>
            <person name="Kitahashi Y."/>
            <person name="Uohara A."/>
        </authorList>
    </citation>
    <scope>NUCLEOTIDE SEQUENCE [LARGE SCALE GENOMIC DNA]</scope>
    <source>
        <strain evidence="1 2">NBRC 108638</strain>
    </source>
</reference>
<name>A0A6V8L275_9ACTN</name>
<accession>A0A6V8L275</accession>
<reference evidence="1 2" key="1">
    <citation type="submission" date="2020-03" db="EMBL/GenBank/DDBJ databases">
        <title>Whole genome shotgun sequence of Phytohabitans rumicis NBRC 108638.</title>
        <authorList>
            <person name="Komaki H."/>
            <person name="Tamura T."/>
        </authorList>
    </citation>
    <scope>NUCLEOTIDE SEQUENCE [LARGE SCALE GENOMIC DNA]</scope>
    <source>
        <strain evidence="1 2">NBRC 108638</strain>
    </source>
</reference>
<gene>
    <name evidence="1" type="ORF">Prum_025530</name>
</gene>
<organism evidence="1 2">
    <name type="scientific">Phytohabitans rumicis</name>
    <dbReference type="NCBI Taxonomy" id="1076125"/>
    <lineage>
        <taxon>Bacteria</taxon>
        <taxon>Bacillati</taxon>
        <taxon>Actinomycetota</taxon>
        <taxon>Actinomycetes</taxon>
        <taxon>Micromonosporales</taxon>
        <taxon>Micromonosporaceae</taxon>
    </lineage>
</organism>
<protein>
    <recommendedName>
        <fullName evidence="3">YbjN domain-containing protein</fullName>
    </recommendedName>
</protein>
<evidence type="ECO:0008006" key="3">
    <source>
        <dbReference type="Google" id="ProtNLM"/>
    </source>
</evidence>
<comment type="caution">
    <text evidence="1">The sequence shown here is derived from an EMBL/GenBank/DDBJ whole genome shotgun (WGS) entry which is preliminary data.</text>
</comment>
<dbReference type="Proteomes" id="UP000482960">
    <property type="component" value="Unassembled WGS sequence"/>
</dbReference>
<evidence type="ECO:0000313" key="2">
    <source>
        <dbReference type="Proteomes" id="UP000482960"/>
    </source>
</evidence>
<evidence type="ECO:0000313" key="1">
    <source>
        <dbReference type="EMBL" id="GFJ88911.1"/>
    </source>
</evidence>
<proteinExistence type="predicted"/>
<keyword evidence="2" id="KW-1185">Reference proteome</keyword>
<dbReference type="EMBL" id="BLPG01000001">
    <property type="protein sequence ID" value="GFJ88911.1"/>
    <property type="molecule type" value="Genomic_DNA"/>
</dbReference>
<dbReference type="RefSeq" id="WP_173076471.1">
    <property type="nucleotide sequence ID" value="NZ_BAABJB010000014.1"/>
</dbReference>
<sequence length="522" mass="58647">MTSLPDLRDALDEAEDMPDGDGKIAELERITAHADAAGDTRLAYDARIQLIDAYNNHTERWRMLPAFGWCLATFDRDPSMFDDWDAEQLRWYHKWAVATLRSTPRVGLAQTVAALDDMERRFRAGGHSMQTIYNLRCKIADHVGDQAEARRWFDQWRTAERDENSDCAGCDPSRQAEMLAGWGEWEESLKTVEPVLSGVLGCAEQPEKALVSVLMPYLRLGRYDDAARAHVRAYRRHKHERDAFPYLAEHIRFCALTGHVDRGLDILAEHLSWLDRPFDESSAMEFAASGVLVCRLAGDSDRVIHRPSFESRPEADLTLAQLGNDLAATARQIASQFDARNGTDHQSRRIALWMSAEPITDGIELPPDRPTSTWDPEVGLPPEGRDEVVEPLNVQAITAILDDREDRYFVDEDGSIGGQWGKGSFTFDRMGERGEILHVRVIAQRRLPADRLMEAYAFCNAWNHDKLLPKAYVHDTGEGELILAGDITTDLEYGVAAPQLAVLLHAAIVTGAQFADEVMQLP</sequence>
<dbReference type="AlphaFoldDB" id="A0A6V8L275"/>